<dbReference type="RefSeq" id="WP_212530064.1">
    <property type="nucleotide sequence ID" value="NZ_JAGSOG010000100.1"/>
</dbReference>
<organism evidence="1 2">
    <name type="scientific">Actinospica durhamensis</name>
    <dbReference type="NCBI Taxonomy" id="1508375"/>
    <lineage>
        <taxon>Bacteria</taxon>
        <taxon>Bacillati</taxon>
        <taxon>Actinomycetota</taxon>
        <taxon>Actinomycetes</taxon>
        <taxon>Catenulisporales</taxon>
        <taxon>Actinospicaceae</taxon>
        <taxon>Actinospica</taxon>
    </lineage>
</organism>
<proteinExistence type="predicted"/>
<evidence type="ECO:0000313" key="2">
    <source>
        <dbReference type="Proteomes" id="UP000675781"/>
    </source>
</evidence>
<comment type="caution">
    <text evidence="1">The sequence shown here is derived from an EMBL/GenBank/DDBJ whole genome shotgun (WGS) entry which is preliminary data.</text>
</comment>
<accession>A0A941IRR0</accession>
<name>A0A941IRR0_9ACTN</name>
<dbReference type="EMBL" id="JAGSOG010000100">
    <property type="protein sequence ID" value="MBR7835572.1"/>
    <property type="molecule type" value="Genomic_DNA"/>
</dbReference>
<protein>
    <submittedName>
        <fullName evidence="1">Uncharacterized protein</fullName>
    </submittedName>
</protein>
<gene>
    <name evidence="1" type="ORF">KDL01_20020</name>
</gene>
<evidence type="ECO:0000313" key="1">
    <source>
        <dbReference type="EMBL" id="MBR7835572.1"/>
    </source>
</evidence>
<keyword evidence="2" id="KW-1185">Reference proteome</keyword>
<sequence>MGDVDILVARRQDVDAVAEALAHWPCLTAPQRLAAAPQYFAEYSLDGVRFGVSTVGGPGLRQLEV</sequence>
<dbReference type="AlphaFoldDB" id="A0A941IRR0"/>
<dbReference type="Proteomes" id="UP000675781">
    <property type="component" value="Unassembled WGS sequence"/>
</dbReference>
<reference evidence="1" key="1">
    <citation type="submission" date="2021-04" db="EMBL/GenBank/DDBJ databases">
        <title>Genome based classification of Actinospica acidithermotolerans sp. nov., an actinobacterium isolated from an Indonesian hot spring.</title>
        <authorList>
            <person name="Kusuma A.B."/>
            <person name="Putra K.E."/>
            <person name="Nafisah S."/>
            <person name="Loh J."/>
            <person name="Nouioui I."/>
            <person name="Goodfellow M."/>
        </authorList>
    </citation>
    <scope>NUCLEOTIDE SEQUENCE</scope>
    <source>
        <strain evidence="1">CSCA 57</strain>
    </source>
</reference>